<keyword evidence="5" id="KW-0732">Signal</keyword>
<gene>
    <name evidence="6" type="ORF">GSBLH_T00000826001</name>
</gene>
<organism evidence="6">
    <name type="scientific">Blastocystis hominis</name>
    <dbReference type="NCBI Taxonomy" id="12968"/>
    <lineage>
        <taxon>Eukaryota</taxon>
        <taxon>Sar</taxon>
        <taxon>Stramenopiles</taxon>
        <taxon>Bigyra</taxon>
        <taxon>Opalozoa</taxon>
        <taxon>Opalinata</taxon>
        <taxon>Blastocystidae</taxon>
        <taxon>Blastocystis</taxon>
    </lineage>
</organism>
<dbReference type="Gene3D" id="3.90.20.20">
    <property type="match status" value="1"/>
</dbReference>
<feature type="signal peptide" evidence="5">
    <location>
        <begin position="1"/>
        <end position="24"/>
    </location>
</feature>
<reference evidence="6" key="1">
    <citation type="submission" date="2010-02" db="EMBL/GenBank/DDBJ databases">
        <title>Sequencing and annotation of the Blastocystis hominis genome.</title>
        <authorList>
            <person name="Wincker P."/>
        </authorList>
    </citation>
    <scope>NUCLEOTIDE SEQUENCE</scope>
    <source>
        <strain evidence="6">Singapore isolate B</strain>
    </source>
</reference>
<protein>
    <submittedName>
        <fullName evidence="6">Nucleotide exchange factor Mge1</fullName>
    </submittedName>
</protein>
<dbReference type="GO" id="GO:0051082">
    <property type="term" value="F:unfolded protein binding"/>
    <property type="evidence" value="ECO:0007669"/>
    <property type="project" value="TreeGrafter"/>
</dbReference>
<dbReference type="HAMAP" id="MF_01151">
    <property type="entry name" value="GrpE"/>
    <property type="match status" value="1"/>
</dbReference>
<dbReference type="GO" id="GO:0030150">
    <property type="term" value="P:protein import into mitochondrial matrix"/>
    <property type="evidence" value="ECO:0007669"/>
    <property type="project" value="TreeGrafter"/>
</dbReference>
<dbReference type="InParanoid" id="D8LY50"/>
<dbReference type="InterPro" id="IPR009012">
    <property type="entry name" value="GrpE_head"/>
</dbReference>
<dbReference type="GO" id="GO:0006457">
    <property type="term" value="P:protein folding"/>
    <property type="evidence" value="ECO:0007669"/>
    <property type="project" value="InterPro"/>
</dbReference>
<evidence type="ECO:0000256" key="2">
    <source>
        <dbReference type="ARBA" id="ARBA00023186"/>
    </source>
</evidence>
<dbReference type="GO" id="GO:0051087">
    <property type="term" value="F:protein-folding chaperone binding"/>
    <property type="evidence" value="ECO:0007669"/>
    <property type="project" value="InterPro"/>
</dbReference>
<evidence type="ECO:0000313" key="7">
    <source>
        <dbReference type="Proteomes" id="UP000008312"/>
    </source>
</evidence>
<dbReference type="PANTHER" id="PTHR21237">
    <property type="entry name" value="GRPE PROTEIN"/>
    <property type="match status" value="1"/>
</dbReference>
<dbReference type="GO" id="GO:0000774">
    <property type="term" value="F:adenyl-nucleotide exchange factor activity"/>
    <property type="evidence" value="ECO:0007669"/>
    <property type="project" value="InterPro"/>
</dbReference>
<dbReference type="Proteomes" id="UP000008312">
    <property type="component" value="Unassembled WGS sequence"/>
</dbReference>
<evidence type="ECO:0000256" key="1">
    <source>
        <dbReference type="ARBA" id="ARBA00009054"/>
    </source>
</evidence>
<dbReference type="PANTHER" id="PTHR21237:SF23">
    <property type="entry name" value="GRPE PROTEIN HOMOLOG, MITOCHONDRIAL"/>
    <property type="match status" value="1"/>
</dbReference>
<evidence type="ECO:0000256" key="5">
    <source>
        <dbReference type="SAM" id="SignalP"/>
    </source>
</evidence>
<dbReference type="InterPro" id="IPR000740">
    <property type="entry name" value="GrpE"/>
</dbReference>
<dbReference type="PRINTS" id="PR00773">
    <property type="entry name" value="GRPEPROTEIN"/>
</dbReference>
<keyword evidence="2" id="KW-0143">Chaperone</keyword>
<evidence type="ECO:0000313" key="6">
    <source>
        <dbReference type="EMBL" id="CBK20505.2"/>
    </source>
</evidence>
<dbReference type="RefSeq" id="XP_012894553.1">
    <property type="nucleotide sequence ID" value="XM_013039099.1"/>
</dbReference>
<dbReference type="InterPro" id="IPR013805">
    <property type="entry name" value="GrpE_CC"/>
</dbReference>
<dbReference type="OrthoDB" id="201635at2759"/>
<accession>D8LY50</accession>
<evidence type="ECO:0000256" key="4">
    <source>
        <dbReference type="SAM" id="Coils"/>
    </source>
</evidence>
<dbReference type="GO" id="GO:0042803">
    <property type="term" value="F:protein homodimerization activity"/>
    <property type="evidence" value="ECO:0007669"/>
    <property type="project" value="InterPro"/>
</dbReference>
<dbReference type="SUPFAM" id="SSF51064">
    <property type="entry name" value="Head domain of nucleotide exchange factor GrpE"/>
    <property type="match status" value="1"/>
</dbReference>
<dbReference type="FunCoup" id="D8LY50">
    <property type="interactions" value="308"/>
</dbReference>
<dbReference type="AlphaFoldDB" id="D8LY50"/>
<dbReference type="GO" id="GO:0001405">
    <property type="term" value="C:PAM complex, Tim23 associated import motor"/>
    <property type="evidence" value="ECO:0007669"/>
    <property type="project" value="TreeGrafter"/>
</dbReference>
<keyword evidence="7" id="KW-1185">Reference proteome</keyword>
<sequence>MLTPLLSACSIVWSLLLFVTPADGRPLYRSFHPAVPCFENEAPAEGAAPAQGEEKPAEATLDDQLASIKKQLESSEKELKDLKDKNMRLLAEMQNVRTIAKRDVLNERTYALQSFGKNLLCVCDYLSMAITSVPKDKVEGEAADKTLVSLYQGVVMTQKELDKVLNAQGITKYGVVGDDFNPNIHEAMFQMPLTEGAKPNSLGQIITAGYMFKQRVLRPCKAGVFVKAEEEKQ</sequence>
<feature type="chain" id="PRO_5003117616" evidence="5">
    <location>
        <begin position="25"/>
        <end position="233"/>
    </location>
</feature>
<evidence type="ECO:0000256" key="3">
    <source>
        <dbReference type="RuleBase" id="RU004478"/>
    </source>
</evidence>
<comment type="similarity">
    <text evidence="1 3">Belongs to the GrpE family.</text>
</comment>
<keyword evidence="4" id="KW-0175">Coiled coil</keyword>
<dbReference type="SUPFAM" id="SSF58014">
    <property type="entry name" value="Coiled-coil domain of nucleotide exchange factor GrpE"/>
    <property type="match status" value="1"/>
</dbReference>
<name>D8LY50_BLAHO</name>
<dbReference type="OMA" id="PHRHQAI"/>
<dbReference type="EMBL" id="FN668639">
    <property type="protein sequence ID" value="CBK20505.2"/>
    <property type="molecule type" value="Genomic_DNA"/>
</dbReference>
<proteinExistence type="inferred from homology"/>
<dbReference type="Pfam" id="PF01025">
    <property type="entry name" value="GrpE"/>
    <property type="match status" value="1"/>
</dbReference>
<dbReference type="Gene3D" id="2.30.22.10">
    <property type="entry name" value="Head domain of nucleotide exchange factor GrpE"/>
    <property type="match status" value="1"/>
</dbReference>
<dbReference type="CDD" id="cd00446">
    <property type="entry name" value="GrpE"/>
    <property type="match status" value="1"/>
</dbReference>
<dbReference type="GeneID" id="24918116"/>
<feature type="coiled-coil region" evidence="4">
    <location>
        <begin position="58"/>
        <end position="99"/>
    </location>
</feature>